<keyword evidence="2" id="KW-0677">Repeat</keyword>
<dbReference type="Pfam" id="PF13041">
    <property type="entry name" value="PPR_2"/>
    <property type="match status" value="2"/>
</dbReference>
<evidence type="ECO:0000313" key="4">
    <source>
        <dbReference type="EMBL" id="PRQ50989.1"/>
    </source>
</evidence>
<feature type="repeat" description="PPR" evidence="3">
    <location>
        <begin position="193"/>
        <end position="227"/>
    </location>
</feature>
<dbReference type="AlphaFoldDB" id="A0A2P6RX34"/>
<reference evidence="4 5" key="1">
    <citation type="journal article" date="2018" name="Nat. Genet.">
        <title>The Rosa genome provides new insights in the design of modern roses.</title>
        <authorList>
            <person name="Bendahmane M."/>
        </authorList>
    </citation>
    <scope>NUCLEOTIDE SEQUENCE [LARGE SCALE GENOMIC DNA]</scope>
    <source>
        <strain evidence="5">cv. Old Blush</strain>
    </source>
</reference>
<dbReference type="InterPro" id="IPR002885">
    <property type="entry name" value="PPR_rpt"/>
</dbReference>
<protein>
    <submittedName>
        <fullName evidence="4">Putative pentatricopeptide</fullName>
    </submittedName>
</protein>
<dbReference type="PANTHER" id="PTHR47447">
    <property type="entry name" value="OS03G0856100 PROTEIN"/>
    <property type="match status" value="1"/>
</dbReference>
<dbReference type="Pfam" id="PF01535">
    <property type="entry name" value="PPR"/>
    <property type="match status" value="1"/>
</dbReference>
<comment type="caution">
    <text evidence="4">The sequence shown here is derived from an EMBL/GenBank/DDBJ whole genome shotgun (WGS) entry which is preliminary data.</text>
</comment>
<feature type="repeat" description="PPR" evidence="3">
    <location>
        <begin position="123"/>
        <end position="157"/>
    </location>
</feature>
<feature type="repeat" description="PPR" evidence="3">
    <location>
        <begin position="158"/>
        <end position="192"/>
    </location>
</feature>
<dbReference type="Proteomes" id="UP000238479">
    <property type="component" value="Chromosome 2"/>
</dbReference>
<evidence type="ECO:0000256" key="2">
    <source>
        <dbReference type="ARBA" id="ARBA00022737"/>
    </source>
</evidence>
<dbReference type="PANTHER" id="PTHR47447:SF17">
    <property type="entry name" value="OS12G0638900 PROTEIN"/>
    <property type="match status" value="1"/>
</dbReference>
<name>A0A2P6RX34_ROSCH</name>
<comment type="similarity">
    <text evidence="1">Belongs to the PPR family. P subfamily.</text>
</comment>
<proteinExistence type="inferred from homology"/>
<accession>A0A2P6RX34</accession>
<dbReference type="Gramene" id="PRQ50989">
    <property type="protein sequence ID" value="PRQ50989"/>
    <property type="gene ID" value="RchiOBHm_Chr2g0139321"/>
</dbReference>
<evidence type="ECO:0000256" key="3">
    <source>
        <dbReference type="PROSITE-ProRule" id="PRU00708"/>
    </source>
</evidence>
<evidence type="ECO:0000313" key="5">
    <source>
        <dbReference type="Proteomes" id="UP000238479"/>
    </source>
</evidence>
<organism evidence="4 5">
    <name type="scientific">Rosa chinensis</name>
    <name type="common">China rose</name>
    <dbReference type="NCBI Taxonomy" id="74649"/>
    <lineage>
        <taxon>Eukaryota</taxon>
        <taxon>Viridiplantae</taxon>
        <taxon>Streptophyta</taxon>
        <taxon>Embryophyta</taxon>
        <taxon>Tracheophyta</taxon>
        <taxon>Spermatophyta</taxon>
        <taxon>Magnoliopsida</taxon>
        <taxon>eudicotyledons</taxon>
        <taxon>Gunneridae</taxon>
        <taxon>Pentapetalae</taxon>
        <taxon>rosids</taxon>
        <taxon>fabids</taxon>
        <taxon>Rosales</taxon>
        <taxon>Rosaceae</taxon>
        <taxon>Rosoideae</taxon>
        <taxon>Rosoideae incertae sedis</taxon>
        <taxon>Rosa</taxon>
    </lineage>
</organism>
<sequence length="304" mass="34404">MERQFGTQFNISAVFTENFSSYGSNLNYVGGFLIENFCRNGELDSAVEALVCMCALGASVPPFAVCIILSACVDTNRVHVILDIYGKLCGQGFGVYEFVMSRLLGKGVKDFFDVLLRVGPEPNVVTFSTMINTYGKDRRLEEAIKLYEVMKEKGISPDLVVYSILIDSLFKAGKLEEGHRLFSVALDSGIKLDVVIFSSVMDAYVRTRNLEKLVEMYRRMYNEGISQNTVSYSVLINGLCYKFCFFVVSEREREREKRKKKLINKQMDKNALLNGGNGHMYQSSVGQRTSGTVLMFFFVRYQKL</sequence>
<dbReference type="NCBIfam" id="TIGR00756">
    <property type="entry name" value="PPR"/>
    <property type="match status" value="3"/>
</dbReference>
<evidence type="ECO:0000256" key="1">
    <source>
        <dbReference type="ARBA" id="ARBA00007626"/>
    </source>
</evidence>
<keyword evidence="5" id="KW-1185">Reference proteome</keyword>
<gene>
    <name evidence="4" type="ORF">RchiOBHm_Chr2g0139321</name>
</gene>
<dbReference type="InterPro" id="IPR011990">
    <property type="entry name" value="TPR-like_helical_dom_sf"/>
</dbReference>
<dbReference type="Gene3D" id="1.25.40.10">
    <property type="entry name" value="Tetratricopeptide repeat domain"/>
    <property type="match status" value="1"/>
</dbReference>
<dbReference type="EMBL" id="PDCK01000040">
    <property type="protein sequence ID" value="PRQ50989.1"/>
    <property type="molecule type" value="Genomic_DNA"/>
</dbReference>
<dbReference type="PROSITE" id="PS51375">
    <property type="entry name" value="PPR"/>
    <property type="match status" value="3"/>
</dbReference>